<dbReference type="InterPro" id="IPR004380">
    <property type="entry name" value="Asp_race"/>
</dbReference>
<dbReference type="EMBL" id="JBHSCL010000007">
    <property type="protein sequence ID" value="MFC4220838.1"/>
    <property type="molecule type" value="Genomic_DNA"/>
</dbReference>
<dbReference type="InterPro" id="IPR001920">
    <property type="entry name" value="Asp/Glu_race"/>
</dbReference>
<keyword evidence="2" id="KW-0413">Isomerase</keyword>
<dbReference type="RefSeq" id="WP_379764792.1">
    <property type="nucleotide sequence ID" value="NZ_JBHSCL010000007.1"/>
</dbReference>
<dbReference type="SUPFAM" id="SSF53681">
    <property type="entry name" value="Aspartate/glutamate racemase"/>
    <property type="match status" value="2"/>
</dbReference>
<dbReference type="Pfam" id="PF01177">
    <property type="entry name" value="Asp_Glu_race"/>
    <property type="match status" value="1"/>
</dbReference>
<dbReference type="PANTHER" id="PTHR21198">
    <property type="entry name" value="GLUTAMATE RACEMASE"/>
    <property type="match status" value="1"/>
</dbReference>
<name>A0ABV8PKW8_9FLAO</name>
<evidence type="ECO:0000256" key="2">
    <source>
        <dbReference type="ARBA" id="ARBA00023235"/>
    </source>
</evidence>
<reference evidence="4" key="1">
    <citation type="journal article" date="2019" name="Int. J. Syst. Evol. Microbiol.">
        <title>The Global Catalogue of Microorganisms (GCM) 10K type strain sequencing project: providing services to taxonomists for standard genome sequencing and annotation.</title>
        <authorList>
            <consortium name="The Broad Institute Genomics Platform"/>
            <consortium name="The Broad Institute Genome Sequencing Center for Infectious Disease"/>
            <person name="Wu L."/>
            <person name="Ma J."/>
        </authorList>
    </citation>
    <scope>NUCLEOTIDE SEQUENCE [LARGE SCALE GENOMIC DNA]</scope>
    <source>
        <strain evidence="4">CGMCC 1.15774</strain>
    </source>
</reference>
<sequence>MKTIGMIGGMSWESSKIYYQYLNEMIREKLGGSHSAKAILTSVDFDEIEKHSFSGDWDKIGNLMGTHAKKLEVAGSDVVLLCTNTIHLVSNFITDAINIPFLHIAHATGEAIKAKGMKKVALLGTKFTMENDFYTKILIENFGLEVIVPDVKDRNTLQSIIYNQLVKGVFTEESKVQTLDIIKKMARQGAEGAILGCTELPLLVPANEAIIPTFDTTKIHAQKAVEFALS</sequence>
<comment type="caution">
    <text evidence="3">The sequence shown here is derived from an EMBL/GenBank/DDBJ whole genome shotgun (WGS) entry which is preliminary data.</text>
</comment>
<dbReference type="Gene3D" id="3.40.50.1860">
    <property type="match status" value="2"/>
</dbReference>
<proteinExistence type="inferred from homology"/>
<dbReference type="PANTHER" id="PTHR21198:SF7">
    <property type="entry name" value="ASPARTATE-GLUTAMATE RACEMASE FAMILY"/>
    <property type="match status" value="1"/>
</dbReference>
<dbReference type="InterPro" id="IPR015942">
    <property type="entry name" value="Asp/Glu/hydantoin_racemase"/>
</dbReference>
<dbReference type="NCBIfam" id="TIGR00035">
    <property type="entry name" value="asp_race"/>
    <property type="match status" value="1"/>
</dbReference>
<comment type="similarity">
    <text evidence="1">Belongs to the aspartate/glutamate racemases family.</text>
</comment>
<organism evidence="3 4">
    <name type="scientific">Flagellimonas marina</name>
    <dbReference type="NCBI Taxonomy" id="1775168"/>
    <lineage>
        <taxon>Bacteria</taxon>
        <taxon>Pseudomonadati</taxon>
        <taxon>Bacteroidota</taxon>
        <taxon>Flavobacteriia</taxon>
        <taxon>Flavobacteriales</taxon>
        <taxon>Flavobacteriaceae</taxon>
        <taxon>Flagellimonas</taxon>
    </lineage>
</organism>
<evidence type="ECO:0000256" key="1">
    <source>
        <dbReference type="ARBA" id="ARBA00007847"/>
    </source>
</evidence>
<dbReference type="Proteomes" id="UP001595841">
    <property type="component" value="Unassembled WGS sequence"/>
</dbReference>
<gene>
    <name evidence="3" type="ORF">ACFOWS_11865</name>
</gene>
<keyword evidence="4" id="KW-1185">Reference proteome</keyword>
<evidence type="ECO:0000313" key="3">
    <source>
        <dbReference type="EMBL" id="MFC4220838.1"/>
    </source>
</evidence>
<protein>
    <submittedName>
        <fullName evidence="3">Aspartate/glutamate racemase family protein</fullName>
    </submittedName>
</protein>
<evidence type="ECO:0000313" key="4">
    <source>
        <dbReference type="Proteomes" id="UP001595841"/>
    </source>
</evidence>
<accession>A0ABV8PKW8</accession>